<protein>
    <recommendedName>
        <fullName evidence="2">AB hydrolase-1 domain-containing protein</fullName>
    </recommendedName>
</protein>
<name>A0ABR3VQJ6_HUMIN</name>
<dbReference type="PANTHER" id="PTHR43689">
    <property type="entry name" value="HYDROLASE"/>
    <property type="match status" value="1"/>
</dbReference>
<evidence type="ECO:0000259" key="2">
    <source>
        <dbReference type="Pfam" id="PF00561"/>
    </source>
</evidence>
<sequence>MSTVTCLGPASLTDTSSFYLTVAGTAVATAATLAVLRAALWPVPPRLVQSPLRTVLPKLSKHEITGLAYGPGSFPGARDVETPYGSIRVYEWGPLTGEKVVLVHGISTPCMTLSKLAYSLVEEKGCRVLMFDLFGRGFSDNPSDLPHDARLYTTQILMALASSPHLSWMGPQAFKLVGYSLGGGIAVHFAATFPHLISSLVLLAPAGLIRPESFGRLTRAIFTSGLVPPPLLERLASRKLREPIQADGRRRVSSTGNTTPTPAPTPASSSSSVVHVIGRVNGHANGHPNGSVNSYVNGNVKGHANGNVKGHANGHLNGHANGKPNGIINGTANGHHHHHHHHLSNGHPLPHASSDPTITVQEQVSRAVHWQLDHHPGFVPAFLSCIRHGPLLSEHAAWARLAAVRAPGTTAVILGSDDDLIDLEEYEQDALPLLGGKEHVRWRVIRGGAHDFPMSHARETLREMYEAWGWE</sequence>
<gene>
    <name evidence="3" type="ORF">VTJ49DRAFT_141</name>
</gene>
<feature type="domain" description="AB hydrolase-1" evidence="2">
    <location>
        <begin position="100"/>
        <end position="210"/>
    </location>
</feature>
<proteinExistence type="predicted"/>
<feature type="compositionally biased region" description="Basic residues" evidence="1">
    <location>
        <begin position="334"/>
        <end position="344"/>
    </location>
</feature>
<dbReference type="Pfam" id="PF00561">
    <property type="entry name" value="Abhydrolase_1"/>
    <property type="match status" value="1"/>
</dbReference>
<dbReference type="Gene3D" id="3.40.50.1820">
    <property type="entry name" value="alpha/beta hydrolase"/>
    <property type="match status" value="2"/>
</dbReference>
<evidence type="ECO:0000256" key="1">
    <source>
        <dbReference type="SAM" id="MobiDB-lite"/>
    </source>
</evidence>
<evidence type="ECO:0000313" key="4">
    <source>
        <dbReference type="Proteomes" id="UP001583172"/>
    </source>
</evidence>
<feature type="compositionally biased region" description="Low complexity" evidence="1">
    <location>
        <begin position="253"/>
        <end position="272"/>
    </location>
</feature>
<keyword evidence="4" id="KW-1185">Reference proteome</keyword>
<reference evidence="3 4" key="1">
    <citation type="journal article" date="2024" name="Commun. Biol.">
        <title>Comparative genomic analysis of thermophilic fungi reveals convergent evolutionary adaptations and gene losses.</title>
        <authorList>
            <person name="Steindorff A.S."/>
            <person name="Aguilar-Pontes M.V."/>
            <person name="Robinson A.J."/>
            <person name="Andreopoulos B."/>
            <person name="LaButti K."/>
            <person name="Kuo A."/>
            <person name="Mondo S."/>
            <person name="Riley R."/>
            <person name="Otillar R."/>
            <person name="Haridas S."/>
            <person name="Lipzen A."/>
            <person name="Grimwood J."/>
            <person name="Schmutz J."/>
            <person name="Clum A."/>
            <person name="Reid I.D."/>
            <person name="Moisan M.C."/>
            <person name="Butler G."/>
            <person name="Nguyen T.T.M."/>
            <person name="Dewar K."/>
            <person name="Conant G."/>
            <person name="Drula E."/>
            <person name="Henrissat B."/>
            <person name="Hansel C."/>
            <person name="Singer S."/>
            <person name="Hutchinson M.I."/>
            <person name="de Vries R.P."/>
            <person name="Natvig D.O."/>
            <person name="Powell A.J."/>
            <person name="Tsang A."/>
            <person name="Grigoriev I.V."/>
        </authorList>
    </citation>
    <scope>NUCLEOTIDE SEQUENCE [LARGE SCALE GENOMIC DNA]</scope>
    <source>
        <strain evidence="3 4">CBS 620.91</strain>
    </source>
</reference>
<dbReference type="SUPFAM" id="SSF53474">
    <property type="entry name" value="alpha/beta-Hydrolases"/>
    <property type="match status" value="1"/>
</dbReference>
<dbReference type="PRINTS" id="PR00111">
    <property type="entry name" value="ABHYDROLASE"/>
</dbReference>
<dbReference type="PANTHER" id="PTHR43689:SF8">
    <property type="entry name" value="ALPHA_BETA-HYDROLASES SUPERFAMILY PROTEIN"/>
    <property type="match status" value="1"/>
</dbReference>
<dbReference type="Proteomes" id="UP001583172">
    <property type="component" value="Unassembled WGS sequence"/>
</dbReference>
<feature type="compositionally biased region" description="Basic and acidic residues" evidence="1">
    <location>
        <begin position="238"/>
        <end position="250"/>
    </location>
</feature>
<feature type="compositionally biased region" description="Low complexity" evidence="1">
    <location>
        <begin position="289"/>
        <end position="300"/>
    </location>
</feature>
<dbReference type="InterPro" id="IPR000073">
    <property type="entry name" value="AB_hydrolase_1"/>
</dbReference>
<feature type="region of interest" description="Disordered" evidence="1">
    <location>
        <begin position="238"/>
        <end position="355"/>
    </location>
</feature>
<dbReference type="InterPro" id="IPR029058">
    <property type="entry name" value="AB_hydrolase_fold"/>
</dbReference>
<dbReference type="EMBL" id="JAZGSY010000010">
    <property type="protein sequence ID" value="KAL1843760.1"/>
    <property type="molecule type" value="Genomic_DNA"/>
</dbReference>
<accession>A0ABR3VQJ6</accession>
<evidence type="ECO:0000313" key="3">
    <source>
        <dbReference type="EMBL" id="KAL1843760.1"/>
    </source>
</evidence>
<organism evidence="3 4">
    <name type="scientific">Humicola insolens</name>
    <name type="common">Soft-rot fungus</name>
    <dbReference type="NCBI Taxonomy" id="85995"/>
    <lineage>
        <taxon>Eukaryota</taxon>
        <taxon>Fungi</taxon>
        <taxon>Dikarya</taxon>
        <taxon>Ascomycota</taxon>
        <taxon>Pezizomycotina</taxon>
        <taxon>Sordariomycetes</taxon>
        <taxon>Sordariomycetidae</taxon>
        <taxon>Sordariales</taxon>
        <taxon>Chaetomiaceae</taxon>
        <taxon>Mycothermus</taxon>
    </lineage>
</organism>
<comment type="caution">
    <text evidence="3">The sequence shown here is derived from an EMBL/GenBank/DDBJ whole genome shotgun (WGS) entry which is preliminary data.</text>
</comment>